<dbReference type="InterPro" id="IPR025384">
    <property type="entry name" value="DUF4298"/>
</dbReference>
<organism evidence="1 2">
    <name type="scientific">Uruburuella testudinis</name>
    <dbReference type="NCBI Taxonomy" id="1282863"/>
    <lineage>
        <taxon>Bacteria</taxon>
        <taxon>Pseudomonadati</taxon>
        <taxon>Pseudomonadota</taxon>
        <taxon>Betaproteobacteria</taxon>
        <taxon>Neisseriales</taxon>
        <taxon>Neisseriaceae</taxon>
        <taxon>Uruburuella</taxon>
    </lineage>
</organism>
<evidence type="ECO:0000313" key="2">
    <source>
        <dbReference type="Proteomes" id="UP000829817"/>
    </source>
</evidence>
<keyword evidence="2" id="KW-1185">Reference proteome</keyword>
<proteinExistence type="predicted"/>
<name>A0ABY4DS91_9NEIS</name>
<dbReference type="Pfam" id="PF14131">
    <property type="entry name" value="DUF4298"/>
    <property type="match status" value="1"/>
</dbReference>
<gene>
    <name evidence="1" type="ORF">LVJ83_00010</name>
</gene>
<dbReference type="Proteomes" id="UP000829817">
    <property type="component" value="Chromosome"/>
</dbReference>
<protein>
    <submittedName>
        <fullName evidence="1">DUF4298 domain-containing protein</fullName>
    </submittedName>
</protein>
<sequence>MKHDPQHLQNQYARWEALREALETAQQQWQQADEILAELNEYYGSEQWYEDRENDQLQLDTGSHFSILDEDTLWEALQSRHDMALNWMRLGLDALDRE</sequence>
<dbReference type="EMBL" id="CP091508">
    <property type="protein sequence ID" value="UOO81904.1"/>
    <property type="molecule type" value="Genomic_DNA"/>
</dbReference>
<dbReference type="RefSeq" id="WP_244785166.1">
    <property type="nucleotide sequence ID" value="NZ_CP091508.1"/>
</dbReference>
<evidence type="ECO:0000313" key="1">
    <source>
        <dbReference type="EMBL" id="UOO81904.1"/>
    </source>
</evidence>
<accession>A0ABY4DS91</accession>
<reference evidence="1 2" key="1">
    <citation type="journal article" date="2022" name="Res Sq">
        <title>Evolution of multicellular longitudinally dividing oral cavity symbionts (Neisseriaceae).</title>
        <authorList>
            <person name="Nyongesa S."/>
            <person name="Weber P."/>
            <person name="Bernet E."/>
            <person name="Pullido F."/>
            <person name="Nieckarz M."/>
            <person name="Delaby M."/>
            <person name="Nieves C."/>
            <person name="Viehboeck T."/>
            <person name="Krause N."/>
            <person name="Rivera-Millot A."/>
            <person name="Nakamura A."/>
            <person name="Vischer N."/>
            <person name="VanNieuwenhze M."/>
            <person name="Brun Y."/>
            <person name="Cava F."/>
            <person name="Bulgheresi S."/>
            <person name="Veyrier F."/>
        </authorList>
    </citation>
    <scope>NUCLEOTIDE SEQUENCE [LARGE SCALE GENOMIC DNA]</scope>
    <source>
        <strain evidence="1 2">CCUG 63373m</strain>
    </source>
</reference>